<dbReference type="EMBL" id="KZ679265">
    <property type="protein sequence ID" value="PTB38697.1"/>
    <property type="molecule type" value="Genomic_DNA"/>
</dbReference>
<gene>
    <name evidence="1" type="ORF">M441DRAFT_237008</name>
</gene>
<organism evidence="1 2">
    <name type="scientific">Trichoderma asperellum (strain ATCC 204424 / CBS 433.97 / NBRC 101777)</name>
    <dbReference type="NCBI Taxonomy" id="1042311"/>
    <lineage>
        <taxon>Eukaryota</taxon>
        <taxon>Fungi</taxon>
        <taxon>Dikarya</taxon>
        <taxon>Ascomycota</taxon>
        <taxon>Pezizomycotina</taxon>
        <taxon>Sordariomycetes</taxon>
        <taxon>Hypocreomycetidae</taxon>
        <taxon>Hypocreales</taxon>
        <taxon>Hypocreaceae</taxon>
        <taxon>Trichoderma</taxon>
    </lineage>
</organism>
<dbReference type="Proteomes" id="UP000240493">
    <property type="component" value="Unassembled WGS sequence"/>
</dbReference>
<evidence type="ECO:0000313" key="2">
    <source>
        <dbReference type="Proteomes" id="UP000240493"/>
    </source>
</evidence>
<accession>A0A2T3Z1M5</accession>
<dbReference type="AlphaFoldDB" id="A0A2T3Z1M5"/>
<reference evidence="1 2" key="1">
    <citation type="submission" date="2016-07" db="EMBL/GenBank/DDBJ databases">
        <title>Multiple horizontal gene transfer events from other fungi enriched the ability of initially mycotrophic Trichoderma (Ascomycota) to feed on dead plant biomass.</title>
        <authorList>
            <consortium name="DOE Joint Genome Institute"/>
            <person name="Aerts A."/>
            <person name="Atanasova L."/>
            <person name="Chenthamara K."/>
            <person name="Zhang J."/>
            <person name="Grujic M."/>
            <person name="Henrissat B."/>
            <person name="Kuo A."/>
            <person name="Salamov A."/>
            <person name="Lipzen A."/>
            <person name="Labutti K."/>
            <person name="Barry K."/>
            <person name="Miao Y."/>
            <person name="Rahimi M.J."/>
            <person name="Shen Q."/>
            <person name="Grigoriev I.V."/>
            <person name="Kubicek C.P."/>
            <person name="Druzhinina I.S."/>
        </authorList>
    </citation>
    <scope>NUCLEOTIDE SEQUENCE [LARGE SCALE GENOMIC DNA]</scope>
    <source>
        <strain evidence="1 2">CBS 433.97</strain>
    </source>
</reference>
<name>A0A2T3Z1M5_TRIA4</name>
<evidence type="ECO:0000313" key="1">
    <source>
        <dbReference type="EMBL" id="PTB38697.1"/>
    </source>
</evidence>
<keyword evidence="2" id="KW-1185">Reference proteome</keyword>
<sequence>MYSPRACLCGGTCHPLAGRPLSTMKAEANINSKTKTSHRIEATFARQTPRCFLKALLYVLCSLNLATSNGFASEPGHLPSQWQSQQP</sequence>
<protein>
    <submittedName>
        <fullName evidence="1">Uncharacterized protein</fullName>
    </submittedName>
</protein>
<proteinExistence type="predicted"/>